<dbReference type="AlphaFoldDB" id="A0A5J5B6K2"/>
<dbReference type="Proteomes" id="UP000325577">
    <property type="component" value="Linkage Group LG15"/>
</dbReference>
<protein>
    <submittedName>
        <fullName evidence="1">Uncharacterized protein</fullName>
    </submittedName>
</protein>
<sequence length="72" mass="8029">MECLSTMEIVAGMVGVDMVEEVEGGEEAVAVRICNKSWVVAMTMVDQGQRQLKAAVLMSWHYTARMPEHETQ</sequence>
<organism evidence="1 2">
    <name type="scientific">Nyssa sinensis</name>
    <dbReference type="NCBI Taxonomy" id="561372"/>
    <lineage>
        <taxon>Eukaryota</taxon>
        <taxon>Viridiplantae</taxon>
        <taxon>Streptophyta</taxon>
        <taxon>Embryophyta</taxon>
        <taxon>Tracheophyta</taxon>
        <taxon>Spermatophyta</taxon>
        <taxon>Magnoliopsida</taxon>
        <taxon>eudicotyledons</taxon>
        <taxon>Gunneridae</taxon>
        <taxon>Pentapetalae</taxon>
        <taxon>asterids</taxon>
        <taxon>Cornales</taxon>
        <taxon>Nyssaceae</taxon>
        <taxon>Nyssa</taxon>
    </lineage>
</organism>
<accession>A0A5J5B6K2</accession>
<proteinExistence type="predicted"/>
<evidence type="ECO:0000313" key="1">
    <source>
        <dbReference type="EMBL" id="KAA8537926.1"/>
    </source>
</evidence>
<evidence type="ECO:0000313" key="2">
    <source>
        <dbReference type="Proteomes" id="UP000325577"/>
    </source>
</evidence>
<name>A0A5J5B6K2_9ASTE</name>
<keyword evidence="2" id="KW-1185">Reference proteome</keyword>
<gene>
    <name evidence="1" type="ORF">F0562_027494</name>
</gene>
<reference evidence="1 2" key="1">
    <citation type="submission" date="2019-09" db="EMBL/GenBank/DDBJ databases">
        <title>A chromosome-level genome assembly of the Chinese tupelo Nyssa sinensis.</title>
        <authorList>
            <person name="Yang X."/>
            <person name="Kang M."/>
            <person name="Yang Y."/>
            <person name="Xiong H."/>
            <person name="Wang M."/>
            <person name="Zhang Z."/>
            <person name="Wang Z."/>
            <person name="Wu H."/>
            <person name="Ma T."/>
            <person name="Liu J."/>
            <person name="Xi Z."/>
        </authorList>
    </citation>
    <scope>NUCLEOTIDE SEQUENCE [LARGE SCALE GENOMIC DNA]</scope>
    <source>
        <strain evidence="1">J267</strain>
        <tissue evidence="1">Leaf</tissue>
    </source>
</reference>
<dbReference type="EMBL" id="CM018038">
    <property type="protein sequence ID" value="KAA8537926.1"/>
    <property type="molecule type" value="Genomic_DNA"/>
</dbReference>